<feature type="region of interest" description="Disordered" evidence="1">
    <location>
        <begin position="35"/>
        <end position="102"/>
    </location>
</feature>
<feature type="region of interest" description="Disordered" evidence="1">
    <location>
        <begin position="141"/>
        <end position="231"/>
    </location>
</feature>
<feature type="compositionally biased region" description="Basic and acidic residues" evidence="1">
    <location>
        <begin position="157"/>
        <end position="170"/>
    </location>
</feature>
<evidence type="ECO:0008006" key="4">
    <source>
        <dbReference type="Google" id="ProtNLM"/>
    </source>
</evidence>
<feature type="compositionally biased region" description="Polar residues" evidence="1">
    <location>
        <begin position="58"/>
        <end position="76"/>
    </location>
</feature>
<feature type="compositionally biased region" description="Polar residues" evidence="1">
    <location>
        <begin position="192"/>
        <end position="204"/>
    </location>
</feature>
<reference evidence="2 3" key="1">
    <citation type="submission" date="2023-08" db="EMBL/GenBank/DDBJ databases">
        <authorList>
            <person name="Palmer J.M."/>
        </authorList>
    </citation>
    <scope>NUCLEOTIDE SEQUENCE [LARGE SCALE GENOMIC DNA]</scope>
    <source>
        <strain evidence="2 3">TWF481</strain>
    </source>
</reference>
<evidence type="ECO:0000256" key="1">
    <source>
        <dbReference type="SAM" id="MobiDB-lite"/>
    </source>
</evidence>
<sequence>MVFDEERLIKHASWALFPGYDSDCYEVSESTYNEARDKSRSPSRAMDYNYDSDKCESNRNISKGNTNNEGQKQTPIKSEPHLSNAPKSLKPTEGRTCGACRETGHDRRVCPRLITESDDQRQRAMAAALQAFIENITAAATPSKRSVNKSPASTGGAKKDAEPNDEDKAKSGASPAKGKNAKARTTRHSLKSNHTPPAAQTPQKSIGVKKNRTSSRARVVSKSVRFAINAN</sequence>
<keyword evidence="3" id="KW-1185">Reference proteome</keyword>
<feature type="compositionally biased region" description="Low complexity" evidence="1">
    <location>
        <begin position="216"/>
        <end position="225"/>
    </location>
</feature>
<organism evidence="2 3">
    <name type="scientific">Arthrobotrys musiformis</name>
    <dbReference type="NCBI Taxonomy" id="47236"/>
    <lineage>
        <taxon>Eukaryota</taxon>
        <taxon>Fungi</taxon>
        <taxon>Dikarya</taxon>
        <taxon>Ascomycota</taxon>
        <taxon>Pezizomycotina</taxon>
        <taxon>Orbiliomycetes</taxon>
        <taxon>Orbiliales</taxon>
        <taxon>Orbiliaceae</taxon>
        <taxon>Arthrobotrys</taxon>
    </lineage>
</organism>
<evidence type="ECO:0000313" key="2">
    <source>
        <dbReference type="EMBL" id="KAK6499670.1"/>
    </source>
</evidence>
<gene>
    <name evidence="2" type="ORF">TWF481_010033</name>
</gene>
<dbReference type="Proteomes" id="UP001370758">
    <property type="component" value="Unassembled WGS sequence"/>
</dbReference>
<accession>A0AAV9W0Y0</accession>
<protein>
    <recommendedName>
        <fullName evidence="4">CCHC-type domain-containing protein</fullName>
    </recommendedName>
</protein>
<dbReference type="EMBL" id="JAVHJL010000007">
    <property type="protein sequence ID" value="KAK6499670.1"/>
    <property type="molecule type" value="Genomic_DNA"/>
</dbReference>
<dbReference type="AlphaFoldDB" id="A0AAV9W0Y0"/>
<name>A0AAV9W0Y0_9PEZI</name>
<proteinExistence type="predicted"/>
<feature type="compositionally biased region" description="Basic residues" evidence="1">
    <location>
        <begin position="179"/>
        <end position="191"/>
    </location>
</feature>
<comment type="caution">
    <text evidence="2">The sequence shown here is derived from an EMBL/GenBank/DDBJ whole genome shotgun (WGS) entry which is preliminary data.</text>
</comment>
<feature type="compositionally biased region" description="Polar residues" evidence="1">
    <location>
        <begin position="141"/>
        <end position="153"/>
    </location>
</feature>
<evidence type="ECO:0000313" key="3">
    <source>
        <dbReference type="Proteomes" id="UP001370758"/>
    </source>
</evidence>